<protein>
    <submittedName>
        <fullName evidence="1">Uncharacterized protein</fullName>
    </submittedName>
</protein>
<evidence type="ECO:0000313" key="1">
    <source>
        <dbReference type="EMBL" id="CAB9500840.1"/>
    </source>
</evidence>
<reference evidence="1" key="1">
    <citation type="submission" date="2020-06" db="EMBL/GenBank/DDBJ databases">
        <authorList>
            <consortium name="Plant Systems Biology data submission"/>
        </authorList>
    </citation>
    <scope>NUCLEOTIDE SEQUENCE</scope>
    <source>
        <strain evidence="1">D6</strain>
    </source>
</reference>
<organism evidence="1 2">
    <name type="scientific">Seminavis robusta</name>
    <dbReference type="NCBI Taxonomy" id="568900"/>
    <lineage>
        <taxon>Eukaryota</taxon>
        <taxon>Sar</taxon>
        <taxon>Stramenopiles</taxon>
        <taxon>Ochrophyta</taxon>
        <taxon>Bacillariophyta</taxon>
        <taxon>Bacillariophyceae</taxon>
        <taxon>Bacillariophycidae</taxon>
        <taxon>Naviculales</taxon>
        <taxon>Naviculaceae</taxon>
        <taxon>Seminavis</taxon>
    </lineage>
</organism>
<keyword evidence="2" id="KW-1185">Reference proteome</keyword>
<accession>A0A9N8DHW4</accession>
<sequence>MVLVLADLADGRVRVPGGHVTGFNVVKVKLQNSLDYEVPDPMLLAMKAAINWYYMMTGLKLLPACKPPEDPLKEEIRRAFARSCENKISAQRRWMILPRVLASHPRPTITPARVSLSPTGSQETTEEYDLNLTNEELSPCELFTLYDEIGDESDQD</sequence>
<comment type="caution">
    <text evidence="1">The sequence shown here is derived from an EMBL/GenBank/DDBJ whole genome shotgun (WGS) entry which is preliminary data.</text>
</comment>
<evidence type="ECO:0000313" key="2">
    <source>
        <dbReference type="Proteomes" id="UP001153069"/>
    </source>
</evidence>
<dbReference type="Proteomes" id="UP001153069">
    <property type="component" value="Unassembled WGS sequence"/>
</dbReference>
<gene>
    <name evidence="1" type="ORF">SEMRO_93_G048520.1</name>
</gene>
<proteinExistence type="predicted"/>
<name>A0A9N8DHW4_9STRA</name>
<dbReference type="EMBL" id="CAICTM010000092">
    <property type="protein sequence ID" value="CAB9500840.1"/>
    <property type="molecule type" value="Genomic_DNA"/>
</dbReference>
<dbReference type="AlphaFoldDB" id="A0A9N8DHW4"/>